<accession>E3BF94</accession>
<dbReference type="RefSeq" id="WP_009599557.1">
    <property type="nucleotide sequence ID" value="NZ_AEIU01000014.1"/>
</dbReference>
<protein>
    <submittedName>
        <fullName evidence="2">Uncharacterized protein</fullName>
    </submittedName>
</protein>
<gene>
    <name evidence="2" type="ORF">VIBC2010_09317</name>
</gene>
<keyword evidence="1" id="KW-0812">Transmembrane</keyword>
<dbReference type="AlphaFoldDB" id="E3BF94"/>
<evidence type="ECO:0000313" key="2">
    <source>
        <dbReference type="EMBL" id="EFP98270.1"/>
    </source>
</evidence>
<reference evidence="2 3" key="1">
    <citation type="journal article" date="2012" name="Int. J. Syst. Evol. Microbiol.">
        <title>Vibrio caribbeanicus sp. nov., isolated from the marine sponge Scleritoderma cyanea.</title>
        <authorList>
            <person name="Hoffmann M."/>
            <person name="Monday S.R."/>
            <person name="Allard M.W."/>
            <person name="Strain E.A."/>
            <person name="Whittaker P."/>
            <person name="Naum M."/>
            <person name="McCarthy P.J."/>
            <person name="Lopez J.V."/>
            <person name="Fischer M."/>
            <person name="Brown E.W."/>
        </authorList>
    </citation>
    <scope>NUCLEOTIDE SEQUENCE [LARGE SCALE GENOMIC DNA]</scope>
    <source>
        <strain evidence="2 3">ATCC BAA-2122</strain>
    </source>
</reference>
<feature type="transmembrane region" description="Helical" evidence="1">
    <location>
        <begin position="7"/>
        <end position="31"/>
    </location>
</feature>
<name>E3BF94_9VIBR</name>
<evidence type="ECO:0000313" key="3">
    <source>
        <dbReference type="Proteomes" id="UP000002943"/>
    </source>
</evidence>
<evidence type="ECO:0000256" key="1">
    <source>
        <dbReference type="SAM" id="Phobius"/>
    </source>
</evidence>
<comment type="caution">
    <text evidence="2">The sequence shown here is derived from an EMBL/GenBank/DDBJ whole genome shotgun (WGS) entry which is preliminary data.</text>
</comment>
<sequence>MIIIDRLVKLAVICAIFFTIYDVIEFGQITWVTRLMSFLGL</sequence>
<dbReference type="Proteomes" id="UP000002943">
    <property type="component" value="Unassembled WGS sequence"/>
</dbReference>
<proteinExistence type="predicted"/>
<keyword evidence="3" id="KW-1185">Reference proteome</keyword>
<keyword evidence="1" id="KW-1133">Transmembrane helix</keyword>
<dbReference type="EMBL" id="AEIU01000014">
    <property type="protein sequence ID" value="EFP98270.1"/>
    <property type="molecule type" value="Genomic_DNA"/>
</dbReference>
<keyword evidence="1" id="KW-0472">Membrane</keyword>
<organism evidence="2 3">
    <name type="scientific">Vibrio caribbeanicus ATCC BAA-2122</name>
    <dbReference type="NCBI Taxonomy" id="796620"/>
    <lineage>
        <taxon>Bacteria</taxon>
        <taxon>Pseudomonadati</taxon>
        <taxon>Pseudomonadota</taxon>
        <taxon>Gammaproteobacteria</taxon>
        <taxon>Vibrionales</taxon>
        <taxon>Vibrionaceae</taxon>
        <taxon>Vibrio</taxon>
    </lineage>
</organism>